<dbReference type="PANTHER" id="PTHR11265">
    <property type="entry name" value="S-ADENOSYL-METHYLTRANSFERASE MRAW"/>
    <property type="match status" value="1"/>
</dbReference>
<dbReference type="PANTHER" id="PTHR11265:SF0">
    <property type="entry name" value="12S RRNA N4-METHYLCYTIDINE METHYLTRANSFERASE"/>
    <property type="match status" value="1"/>
</dbReference>
<keyword evidence="6" id="KW-0949">S-adenosyl-L-methionine</keyword>
<dbReference type="GO" id="GO:0070475">
    <property type="term" value="P:rRNA base methylation"/>
    <property type="evidence" value="ECO:0007669"/>
    <property type="project" value="TreeGrafter"/>
</dbReference>
<dbReference type="GO" id="GO:0071424">
    <property type="term" value="F:rRNA (cytosine-N4-)-methyltransferase activity"/>
    <property type="evidence" value="ECO:0007669"/>
    <property type="project" value="TreeGrafter"/>
</dbReference>
<dbReference type="GO" id="GO:0005737">
    <property type="term" value="C:cytoplasm"/>
    <property type="evidence" value="ECO:0007669"/>
    <property type="project" value="TreeGrafter"/>
</dbReference>
<dbReference type="InterPro" id="IPR002903">
    <property type="entry name" value="RsmH"/>
</dbReference>
<evidence type="ECO:0000256" key="4">
    <source>
        <dbReference type="ARBA" id="ARBA00022603"/>
    </source>
</evidence>
<dbReference type="SUPFAM" id="SSF81799">
    <property type="entry name" value="Putative methyltransferase TM0872, insert domain"/>
    <property type="match status" value="1"/>
</dbReference>
<keyword evidence="4" id="KW-0489">Methyltransferase</keyword>
<comment type="caution">
    <text evidence="7">The sequence shown here is derived from an EMBL/GenBank/DDBJ whole genome shotgun (WGS) entry which is preliminary data.</text>
</comment>
<dbReference type="FunFam" id="1.10.150.170:FF:000001">
    <property type="entry name" value="Ribosomal RNA small subunit methyltransferase H"/>
    <property type="match status" value="1"/>
</dbReference>
<dbReference type="Gene3D" id="3.40.50.150">
    <property type="entry name" value="Vaccinia Virus protein VP39"/>
    <property type="match status" value="1"/>
</dbReference>
<dbReference type="InterPro" id="IPR029063">
    <property type="entry name" value="SAM-dependent_MTases_sf"/>
</dbReference>
<dbReference type="NCBIfam" id="TIGR00006">
    <property type="entry name" value="16S rRNA (cytosine(1402)-N(4))-methyltransferase RsmH"/>
    <property type="match status" value="1"/>
</dbReference>
<name>X0YLR3_9ZZZZ</name>
<organism evidence="7">
    <name type="scientific">marine sediment metagenome</name>
    <dbReference type="NCBI Taxonomy" id="412755"/>
    <lineage>
        <taxon>unclassified sequences</taxon>
        <taxon>metagenomes</taxon>
        <taxon>ecological metagenomes</taxon>
    </lineage>
</organism>
<proteinExistence type="inferred from homology"/>
<protein>
    <recommendedName>
        <fullName evidence="8">16S rRNA (Cytosine(1402)-N(4))-methyltransferase</fullName>
    </recommendedName>
</protein>
<dbReference type="Pfam" id="PF01795">
    <property type="entry name" value="Methyltransf_5"/>
    <property type="match status" value="1"/>
</dbReference>
<keyword evidence="5" id="KW-0808">Transferase</keyword>
<evidence type="ECO:0000313" key="7">
    <source>
        <dbReference type="EMBL" id="GAG56980.1"/>
    </source>
</evidence>
<dbReference type="HAMAP" id="MF_01007">
    <property type="entry name" value="16SrRNA_methyltr_H"/>
    <property type="match status" value="1"/>
</dbReference>
<evidence type="ECO:0000256" key="1">
    <source>
        <dbReference type="ARBA" id="ARBA00010396"/>
    </source>
</evidence>
<gene>
    <name evidence="7" type="ORF">S01H4_03363</name>
</gene>
<dbReference type="EMBL" id="BART01000817">
    <property type="protein sequence ID" value="GAG56980.1"/>
    <property type="molecule type" value="Genomic_DNA"/>
</dbReference>
<keyword evidence="2" id="KW-0963">Cytoplasm</keyword>
<accession>X0YLR3</accession>
<sequence length="305" mass="34373">MLDEVINILRPKNGSIIIDNTVGGAGHAEEIIKAIAPEGILIGIDKDKQALCAARNRLSKYKTGFKLIHGNFKDVLYIAKELDLSTISGALYDLGTSWAQIDYPERGFSYIREGPLDMRMDSSQKLTAYEVINSYSEEKLNEIFKKYGEERYSYQIARAIVDHRKKKKIETTLELTEIINNAVSGKAKRRGHPSKRIFQAIRIEVNDELNSLKQGLEDIFKLLEVGGRIVVLSYHSLEDKLVKNIFLKLIDGCICPEWYPVCTCGRKDKAKLISKGALMPTSKEVMKNPRASSAKLRAIEKVQPL</sequence>
<dbReference type="InterPro" id="IPR023397">
    <property type="entry name" value="SAM-dep_MeTrfase_MraW_recog"/>
</dbReference>
<keyword evidence="3" id="KW-0698">rRNA processing</keyword>
<evidence type="ECO:0000256" key="2">
    <source>
        <dbReference type="ARBA" id="ARBA00022490"/>
    </source>
</evidence>
<dbReference type="PIRSF" id="PIRSF004486">
    <property type="entry name" value="MraW"/>
    <property type="match status" value="1"/>
</dbReference>
<evidence type="ECO:0000256" key="6">
    <source>
        <dbReference type="ARBA" id="ARBA00022691"/>
    </source>
</evidence>
<dbReference type="AlphaFoldDB" id="X0YLR3"/>
<evidence type="ECO:0000256" key="5">
    <source>
        <dbReference type="ARBA" id="ARBA00022679"/>
    </source>
</evidence>
<dbReference type="SUPFAM" id="SSF53335">
    <property type="entry name" value="S-adenosyl-L-methionine-dependent methyltransferases"/>
    <property type="match status" value="1"/>
</dbReference>
<comment type="similarity">
    <text evidence="1">Belongs to the methyltransferase superfamily. RsmH family.</text>
</comment>
<evidence type="ECO:0008006" key="8">
    <source>
        <dbReference type="Google" id="ProtNLM"/>
    </source>
</evidence>
<dbReference type="Gene3D" id="1.10.150.170">
    <property type="entry name" value="Putative methyltransferase TM0872, insert domain"/>
    <property type="match status" value="1"/>
</dbReference>
<reference evidence="7" key="1">
    <citation type="journal article" date="2014" name="Front. Microbiol.">
        <title>High frequency of phylogenetically diverse reductive dehalogenase-homologous genes in deep subseafloor sedimentary metagenomes.</title>
        <authorList>
            <person name="Kawai M."/>
            <person name="Futagami T."/>
            <person name="Toyoda A."/>
            <person name="Takaki Y."/>
            <person name="Nishi S."/>
            <person name="Hori S."/>
            <person name="Arai W."/>
            <person name="Tsubouchi T."/>
            <person name="Morono Y."/>
            <person name="Uchiyama I."/>
            <person name="Ito T."/>
            <person name="Fujiyama A."/>
            <person name="Inagaki F."/>
            <person name="Takami H."/>
        </authorList>
    </citation>
    <scope>NUCLEOTIDE SEQUENCE</scope>
    <source>
        <strain evidence="7">Expedition CK06-06</strain>
    </source>
</reference>
<evidence type="ECO:0000256" key="3">
    <source>
        <dbReference type="ARBA" id="ARBA00022552"/>
    </source>
</evidence>